<protein>
    <submittedName>
        <fullName evidence="4">OB-fold domain-containing protein</fullName>
    </submittedName>
</protein>
<dbReference type="EMBL" id="JAMXWF010000035">
    <property type="protein sequence ID" value="MDQ6411765.1"/>
    <property type="molecule type" value="Genomic_DNA"/>
</dbReference>
<dbReference type="EMBL" id="JAPKHW010000035">
    <property type="protein sequence ID" value="MCX4149947.1"/>
    <property type="molecule type" value="Genomic_DNA"/>
</dbReference>
<dbReference type="RefSeq" id="WP_266260743.1">
    <property type="nucleotide sequence ID" value="NZ_JAMXWF010000035.1"/>
</dbReference>
<feature type="domain" description="ChsH2 rubredoxin-like zinc ribbon" evidence="2">
    <location>
        <begin position="17"/>
        <end position="51"/>
    </location>
</feature>
<dbReference type="InterPro" id="IPR002878">
    <property type="entry name" value="ChsH2_C"/>
</dbReference>
<evidence type="ECO:0000313" key="4">
    <source>
        <dbReference type="EMBL" id="MDQ6411765.1"/>
    </source>
</evidence>
<evidence type="ECO:0000313" key="5">
    <source>
        <dbReference type="Proteomes" id="UP001209412"/>
    </source>
</evidence>
<gene>
    <name evidence="4" type="ORF">NIE36_31940</name>
    <name evidence="3" type="ORF">OSB80_32005</name>
</gene>
<keyword evidence="5" id="KW-1185">Reference proteome</keyword>
<feature type="domain" description="ChsH2 C-terminal OB-fold" evidence="1">
    <location>
        <begin position="54"/>
        <end position="112"/>
    </location>
</feature>
<dbReference type="AlphaFoldDB" id="A0AAP5BJY2"/>
<comment type="caution">
    <text evidence="4">The sequence shown here is derived from an EMBL/GenBank/DDBJ whole genome shotgun (WGS) entry which is preliminary data.</text>
</comment>
<organism evidence="4 6">
    <name type="scientific">Paraburkholderia madseniana</name>
    <dbReference type="NCBI Taxonomy" id="2599607"/>
    <lineage>
        <taxon>Bacteria</taxon>
        <taxon>Pseudomonadati</taxon>
        <taxon>Pseudomonadota</taxon>
        <taxon>Betaproteobacteria</taxon>
        <taxon>Burkholderiales</taxon>
        <taxon>Burkholderiaceae</taxon>
        <taxon>Paraburkholderia</taxon>
    </lineage>
</organism>
<dbReference type="InterPro" id="IPR052513">
    <property type="entry name" value="Thioester_dehydratase-like"/>
</dbReference>
<dbReference type="Pfam" id="PF01796">
    <property type="entry name" value="OB_ChsH2_C"/>
    <property type="match status" value="1"/>
</dbReference>
<sequence length="140" mass="15684">MITNGITAWSPENVQYWEAAARGELLVKWCGACQQYHYYPREICPHCGSSDTRWRVGSGKGVIYSFSVMRRANPPYAIAYVTLDEGVTMLTNIVDCDLDSLGIGQVVQVKFRRIDDGREAPMFTPVVERGLSRSESNSLT</sequence>
<dbReference type="Proteomes" id="UP001209412">
    <property type="component" value="Unassembled WGS sequence"/>
</dbReference>
<accession>A0AAP5BJY2</accession>
<dbReference type="SUPFAM" id="SSF50249">
    <property type="entry name" value="Nucleic acid-binding proteins"/>
    <property type="match status" value="1"/>
</dbReference>
<evidence type="ECO:0000259" key="2">
    <source>
        <dbReference type="Pfam" id="PF12172"/>
    </source>
</evidence>
<name>A0AAP5BJY2_9BURK</name>
<dbReference type="InterPro" id="IPR012340">
    <property type="entry name" value="NA-bd_OB-fold"/>
</dbReference>
<dbReference type="Pfam" id="PF12172">
    <property type="entry name" value="zf-ChsH2"/>
    <property type="match status" value="1"/>
</dbReference>
<evidence type="ECO:0000313" key="6">
    <source>
        <dbReference type="Proteomes" id="UP001242288"/>
    </source>
</evidence>
<evidence type="ECO:0000259" key="1">
    <source>
        <dbReference type="Pfam" id="PF01796"/>
    </source>
</evidence>
<dbReference type="Gene3D" id="6.10.30.10">
    <property type="match status" value="1"/>
</dbReference>
<dbReference type="Proteomes" id="UP001242288">
    <property type="component" value="Unassembled WGS sequence"/>
</dbReference>
<reference evidence="4" key="1">
    <citation type="submission" date="2022-06" db="EMBL/GenBank/DDBJ databases">
        <title>PHB producers.</title>
        <authorList>
            <person name="Besaury L."/>
        </authorList>
    </citation>
    <scope>NUCLEOTIDE SEQUENCE</scope>
    <source>
        <strain evidence="4 5">SEWS6</strain>
    </source>
</reference>
<evidence type="ECO:0000313" key="3">
    <source>
        <dbReference type="EMBL" id="MCX4149947.1"/>
    </source>
</evidence>
<proteinExistence type="predicted"/>
<dbReference type="PANTHER" id="PTHR34075:SF5">
    <property type="entry name" value="BLR3430 PROTEIN"/>
    <property type="match status" value="1"/>
</dbReference>
<dbReference type="PANTHER" id="PTHR34075">
    <property type="entry name" value="BLR3430 PROTEIN"/>
    <property type="match status" value="1"/>
</dbReference>
<dbReference type="InterPro" id="IPR022002">
    <property type="entry name" value="ChsH2_Znr"/>
</dbReference>